<proteinExistence type="predicted"/>
<protein>
    <submittedName>
        <fullName evidence="2">Uncharacterized protein</fullName>
    </submittedName>
</protein>
<evidence type="ECO:0000256" key="1">
    <source>
        <dbReference type="SAM" id="MobiDB-lite"/>
    </source>
</evidence>
<dbReference type="GO" id="GO:0001228">
    <property type="term" value="F:DNA-binding transcription activator activity, RNA polymerase II-specific"/>
    <property type="evidence" value="ECO:0007669"/>
    <property type="project" value="TreeGrafter"/>
</dbReference>
<dbReference type="AlphaFoldDB" id="A0AAJ0BB94"/>
<evidence type="ECO:0000313" key="2">
    <source>
        <dbReference type="EMBL" id="KAK1754144.1"/>
    </source>
</evidence>
<sequence length="543" mass="59895">MLLYARRPPPKDPKRRSRTEHDTECVYEAAKPRQRKKREVRSNDAAAINPELDDGATLVPFIRGEASAATTPESLGQSLGKATSPPALVSSVSALHLLPQTQLVETMDPFELDLLEHYLEHTSRDLADNDGDKYAPQNSIPILACKSKPLMWSVLALSAVCRCRDILVQNPDGKPLSPFELIRVRELLALANDYHLKSLGETRKVLQQSAYYNHTLTSAAMMAMYGSGTHVVSIWLAKIQALSTAGDMVLSHSQWISLWRALGVASRINDAAPPEYLVALRINHETAIPEHPLARVLADTVSPAMVRLRQNAIHRPVEPSCLDALGVLEAVATKTCNLIQGHSQSQNGGLSFKVVKHPHLSLQLPHHFIVAFTHQAPALYFSLVDEAMSSLLTEPADPLPMSVSVPDQPAPKVYDPGQGDIRLKGGLLDPSHRLALDIFCHWLVFVMLLDNVWWIDGIGAWELGHIVAVRGTGQWSCPDDWWPGRMWEVRRFQLSHRQSSSTDHHNESGFSTAALGAQLASMWAATRFPHAQENGSGKVSAEK</sequence>
<dbReference type="PANTHER" id="PTHR47784:SF5">
    <property type="entry name" value="STEROL UPTAKE CONTROL PROTEIN 2"/>
    <property type="match status" value="1"/>
</dbReference>
<organism evidence="2 3">
    <name type="scientific">Echria macrotheca</name>
    <dbReference type="NCBI Taxonomy" id="438768"/>
    <lineage>
        <taxon>Eukaryota</taxon>
        <taxon>Fungi</taxon>
        <taxon>Dikarya</taxon>
        <taxon>Ascomycota</taxon>
        <taxon>Pezizomycotina</taxon>
        <taxon>Sordariomycetes</taxon>
        <taxon>Sordariomycetidae</taxon>
        <taxon>Sordariales</taxon>
        <taxon>Schizotheciaceae</taxon>
        <taxon>Echria</taxon>
    </lineage>
</organism>
<dbReference type="Proteomes" id="UP001239445">
    <property type="component" value="Unassembled WGS sequence"/>
</dbReference>
<gene>
    <name evidence="2" type="ORF">QBC47DRAFT_403533</name>
</gene>
<reference evidence="2" key="1">
    <citation type="submission" date="2023-06" db="EMBL/GenBank/DDBJ databases">
        <title>Genome-scale phylogeny and comparative genomics of the fungal order Sordariales.</title>
        <authorList>
            <consortium name="Lawrence Berkeley National Laboratory"/>
            <person name="Hensen N."/>
            <person name="Bonometti L."/>
            <person name="Westerberg I."/>
            <person name="Brannstrom I.O."/>
            <person name="Guillou S."/>
            <person name="Cros-Aarteil S."/>
            <person name="Calhoun S."/>
            <person name="Haridas S."/>
            <person name="Kuo A."/>
            <person name="Mondo S."/>
            <person name="Pangilinan J."/>
            <person name="Riley R."/>
            <person name="Labutti K."/>
            <person name="Andreopoulos B."/>
            <person name="Lipzen A."/>
            <person name="Chen C."/>
            <person name="Yanf M."/>
            <person name="Daum C."/>
            <person name="Ng V."/>
            <person name="Clum A."/>
            <person name="Steindorff A."/>
            <person name="Ohm R."/>
            <person name="Martin F."/>
            <person name="Silar P."/>
            <person name="Natvig D."/>
            <person name="Lalanne C."/>
            <person name="Gautier V."/>
            <person name="Ament-Velasquez S.L."/>
            <person name="Kruys A."/>
            <person name="Hutchinson M.I."/>
            <person name="Powell A.J."/>
            <person name="Barry K."/>
            <person name="Miller A.N."/>
            <person name="Grigoriev I.V."/>
            <person name="Debuchy R."/>
            <person name="Gladieux P."/>
            <person name="Thoren M.H."/>
            <person name="Johannesson H."/>
        </authorList>
    </citation>
    <scope>NUCLEOTIDE SEQUENCE</scope>
    <source>
        <strain evidence="2">PSN4</strain>
    </source>
</reference>
<evidence type="ECO:0000313" key="3">
    <source>
        <dbReference type="Proteomes" id="UP001239445"/>
    </source>
</evidence>
<keyword evidence="3" id="KW-1185">Reference proteome</keyword>
<accession>A0AAJ0BB94</accession>
<name>A0AAJ0BB94_9PEZI</name>
<dbReference type="PANTHER" id="PTHR47784">
    <property type="entry name" value="STEROL UPTAKE CONTROL PROTEIN 2"/>
    <property type="match status" value="1"/>
</dbReference>
<comment type="caution">
    <text evidence="2">The sequence shown here is derived from an EMBL/GenBank/DDBJ whole genome shotgun (WGS) entry which is preliminary data.</text>
</comment>
<dbReference type="EMBL" id="MU839836">
    <property type="protein sequence ID" value="KAK1754144.1"/>
    <property type="molecule type" value="Genomic_DNA"/>
</dbReference>
<feature type="region of interest" description="Disordered" evidence="1">
    <location>
        <begin position="1"/>
        <end position="46"/>
    </location>
</feature>
<dbReference type="InterPro" id="IPR053157">
    <property type="entry name" value="Sterol_Uptake_Regulator"/>
</dbReference>